<evidence type="ECO:0000313" key="2">
    <source>
        <dbReference type="RefSeq" id="XP_003742302.1"/>
    </source>
</evidence>
<dbReference type="PANTHER" id="PTHR13088:SF3">
    <property type="entry name" value="FAS APOPTOTIC INHIBITORY MOLECULE 1"/>
    <property type="match status" value="1"/>
</dbReference>
<dbReference type="PANTHER" id="PTHR13088">
    <property type="entry name" value="FAS APOPTOTIC INHIBITORY MOLECULE FAIM"/>
    <property type="match status" value="1"/>
</dbReference>
<accession>A0AAJ6QSF1</accession>
<gene>
    <name evidence="2" type="primary">LOC100901443</name>
</gene>
<sequence>MADIVASWEVPLVGQAYRVEFEHGSATGKRVVFVNGAEVLRKDWLFKLVGEETFEILNHKCIISIKAVGGFRYSYRLFVDGREIESFRERQSKILKTWIYVDHPEAQPTRVTLERDTMDVYVNGEKVESVAEFVSEGTETHFQIGNRMGVITGASSGSRHEGIIHNLLIDGHLVPEAPEEAAPENVAIMEDP</sequence>
<organism evidence="1 2">
    <name type="scientific">Galendromus occidentalis</name>
    <name type="common">western predatory mite</name>
    <dbReference type="NCBI Taxonomy" id="34638"/>
    <lineage>
        <taxon>Eukaryota</taxon>
        <taxon>Metazoa</taxon>
        <taxon>Ecdysozoa</taxon>
        <taxon>Arthropoda</taxon>
        <taxon>Chelicerata</taxon>
        <taxon>Arachnida</taxon>
        <taxon>Acari</taxon>
        <taxon>Parasitiformes</taxon>
        <taxon>Mesostigmata</taxon>
        <taxon>Gamasina</taxon>
        <taxon>Phytoseioidea</taxon>
        <taxon>Phytoseiidae</taxon>
        <taxon>Typhlodrominae</taxon>
        <taxon>Galendromus</taxon>
    </lineage>
</organism>
<dbReference type="GeneID" id="100901443"/>
<dbReference type="Proteomes" id="UP000694867">
    <property type="component" value="Unplaced"/>
</dbReference>
<protein>
    <submittedName>
        <fullName evidence="2">Fas apoptotic inhibitory molecule 1</fullName>
    </submittedName>
</protein>
<dbReference type="InterPro" id="IPR038513">
    <property type="entry name" value="FAIM1_dom_sf"/>
</dbReference>
<dbReference type="Gene3D" id="2.40.128.180">
    <property type="match status" value="2"/>
</dbReference>
<dbReference type="Pfam" id="PF06905">
    <property type="entry name" value="FAIM1"/>
    <property type="match status" value="1"/>
</dbReference>
<keyword evidence="1" id="KW-1185">Reference proteome</keyword>
<evidence type="ECO:0000313" key="1">
    <source>
        <dbReference type="Proteomes" id="UP000694867"/>
    </source>
</evidence>
<dbReference type="GO" id="GO:1902042">
    <property type="term" value="P:negative regulation of extrinsic apoptotic signaling pathway via death domain receptors"/>
    <property type="evidence" value="ECO:0007669"/>
    <property type="project" value="TreeGrafter"/>
</dbReference>
<name>A0AAJ6QSF1_9ACAR</name>
<dbReference type="KEGG" id="goe:100901443"/>
<reference evidence="2" key="1">
    <citation type="submission" date="2025-08" db="UniProtKB">
        <authorList>
            <consortium name="RefSeq"/>
        </authorList>
    </citation>
    <scope>IDENTIFICATION</scope>
</reference>
<proteinExistence type="predicted"/>
<dbReference type="AlphaFoldDB" id="A0AAJ6QSF1"/>
<dbReference type="RefSeq" id="XP_003742302.1">
    <property type="nucleotide sequence ID" value="XM_003742254.1"/>
</dbReference>
<dbReference type="InterPro" id="IPR010695">
    <property type="entry name" value="FAIM1"/>
</dbReference>